<organism evidence="1 2">
    <name type="scientific">Providencia rettgeri</name>
    <dbReference type="NCBI Taxonomy" id="587"/>
    <lineage>
        <taxon>Bacteria</taxon>
        <taxon>Pseudomonadati</taxon>
        <taxon>Pseudomonadota</taxon>
        <taxon>Gammaproteobacteria</taxon>
        <taxon>Enterobacterales</taxon>
        <taxon>Morganellaceae</taxon>
        <taxon>Providencia</taxon>
    </lineage>
</organism>
<gene>
    <name evidence="1" type="ORF">EX242_10150</name>
</gene>
<sequence>MNIIKLLTILLLTGCSFILGVTMNYAPTPDLVKMAKSSVEDYLSYPESASFKGVKYNFIRQTADKGDLGYVCGEVFRVKNAKLEGYKKFIVKAYTYNDGRVTMSIPMVEGDYDLLPMEMVNALWQKYCF</sequence>
<protein>
    <submittedName>
        <fullName evidence="1">Uncharacterized protein</fullName>
    </submittedName>
</protein>
<comment type="caution">
    <text evidence="1">The sequence shown here is derived from an EMBL/GenBank/DDBJ whole genome shotgun (WGS) entry which is preliminary data.</text>
</comment>
<evidence type="ECO:0000313" key="1">
    <source>
        <dbReference type="EMBL" id="MBX6980620.1"/>
    </source>
</evidence>
<accession>A0A2R3M2F0</accession>
<dbReference type="EMBL" id="SHDO01000010">
    <property type="protein sequence ID" value="MBX6980620.1"/>
    <property type="molecule type" value="Genomic_DNA"/>
</dbReference>
<name>A0A2R3M2F0_PRORE</name>
<dbReference type="OrthoDB" id="6455550at2"/>
<reference evidence="1" key="1">
    <citation type="submission" date="2019-02" db="EMBL/GenBank/DDBJ databases">
        <title>Genomic characterization of isolates from hospital effluents in KZN, South Africa.</title>
        <authorList>
            <person name="Ntshobeni N."/>
            <person name="Allam M."/>
            <person name="Ismail A."/>
            <person name="Amoako D."/>
            <person name="Essack S."/>
            <person name="Chenia H."/>
        </authorList>
    </citation>
    <scope>NUCLEOTIDE SEQUENCE</scope>
    <source>
        <strain evidence="1">AFE97_S1</strain>
    </source>
</reference>
<dbReference type="AlphaFoldDB" id="A0A2R3M2F0"/>
<evidence type="ECO:0000313" key="2">
    <source>
        <dbReference type="Proteomes" id="UP000824410"/>
    </source>
</evidence>
<proteinExistence type="predicted"/>
<dbReference type="Proteomes" id="UP000824410">
    <property type="component" value="Unassembled WGS sequence"/>
</dbReference>